<sequence>MSAIIIRIGLRSAASLLAVSALAFLVVAFMPSDPVMIAIQAWNLPVDGATVNALRVEWGLDRPLPVRYAIWLSDFVTGDWGRSFRTGSPVLEEFLARLPLSLGIGLGGLILAALAAVPLGFAAAIRPDGLADRLSRLLAVTVQAVPAFWIGLVLIWVLGVKLRLISPFSGGPDVLILTASLVALHSTGMLARVYRRDLVGQAGQPYFRTALAKGLTRRQALWRHGHRSAVYALLSAIRSEAGWAIGATAALEVLFGLPGISQFLVQSIGARDYYVLLAYIMVIATWMLAMNGGVELALRRLDPRSAR</sequence>
<keyword evidence="10" id="KW-1185">Reference proteome</keyword>
<keyword evidence="4 7" id="KW-0812">Transmembrane</keyword>
<dbReference type="PANTHER" id="PTHR43163">
    <property type="entry name" value="DIPEPTIDE TRANSPORT SYSTEM PERMEASE PROTEIN DPPB-RELATED"/>
    <property type="match status" value="1"/>
</dbReference>
<feature type="transmembrane region" description="Helical" evidence="7">
    <location>
        <begin position="137"/>
        <end position="159"/>
    </location>
</feature>
<comment type="similarity">
    <text evidence="7">Belongs to the binding-protein-dependent transport system permease family.</text>
</comment>
<dbReference type="EMBL" id="CP030941">
    <property type="protein sequence ID" value="UUP17009.1"/>
    <property type="molecule type" value="Genomic_DNA"/>
</dbReference>
<proteinExistence type="inferred from homology"/>
<dbReference type="Proteomes" id="UP001342418">
    <property type="component" value="Chromosome"/>
</dbReference>
<evidence type="ECO:0000313" key="9">
    <source>
        <dbReference type="EMBL" id="UUP17009.1"/>
    </source>
</evidence>
<organism evidence="9 10">
    <name type="scientific">Nitratireductor thuwali</name>
    <dbReference type="NCBI Taxonomy" id="2267699"/>
    <lineage>
        <taxon>Bacteria</taxon>
        <taxon>Pseudomonadati</taxon>
        <taxon>Pseudomonadota</taxon>
        <taxon>Alphaproteobacteria</taxon>
        <taxon>Hyphomicrobiales</taxon>
        <taxon>Phyllobacteriaceae</taxon>
        <taxon>Nitratireductor</taxon>
    </lineage>
</organism>
<dbReference type="PANTHER" id="PTHR43163:SF6">
    <property type="entry name" value="DIPEPTIDE TRANSPORT SYSTEM PERMEASE PROTEIN DPPB-RELATED"/>
    <property type="match status" value="1"/>
</dbReference>
<accession>A0ABY5MJF6</accession>
<keyword evidence="3" id="KW-1003">Cell membrane</keyword>
<dbReference type="Pfam" id="PF00528">
    <property type="entry name" value="BPD_transp_1"/>
    <property type="match status" value="1"/>
</dbReference>
<reference evidence="9 10" key="1">
    <citation type="submission" date="2018-07" db="EMBL/GenBank/DDBJ databases">
        <title>Genome sequence of Nitratireductor thuwali#1536.</title>
        <authorList>
            <person name="Michoud G."/>
            <person name="Merlino G."/>
            <person name="Sefrji F.O."/>
            <person name="Daffonchio D."/>
        </authorList>
    </citation>
    <scope>NUCLEOTIDE SEQUENCE [LARGE SCALE GENOMIC DNA]</scope>
    <source>
        <strain evidence="10">Nit1536</strain>
    </source>
</reference>
<gene>
    <name evidence="9" type="primary">nikB</name>
    <name evidence="9" type="ORF">NTH_01459</name>
</gene>
<protein>
    <submittedName>
        <fullName evidence="9">Nickel transport system permease protein NikB</fullName>
    </submittedName>
</protein>
<feature type="domain" description="ABC transmembrane type-1" evidence="8">
    <location>
        <begin position="98"/>
        <end position="292"/>
    </location>
</feature>
<comment type="subcellular location">
    <subcellularLocation>
        <location evidence="1 7">Cell membrane</location>
        <topology evidence="1 7">Multi-pass membrane protein</topology>
    </subcellularLocation>
</comment>
<evidence type="ECO:0000256" key="7">
    <source>
        <dbReference type="RuleBase" id="RU363032"/>
    </source>
</evidence>
<evidence type="ECO:0000256" key="5">
    <source>
        <dbReference type="ARBA" id="ARBA00022989"/>
    </source>
</evidence>
<dbReference type="InterPro" id="IPR045621">
    <property type="entry name" value="BPD_transp_1_N"/>
</dbReference>
<feature type="transmembrane region" description="Helical" evidence="7">
    <location>
        <begin position="100"/>
        <end position="125"/>
    </location>
</feature>
<evidence type="ECO:0000256" key="4">
    <source>
        <dbReference type="ARBA" id="ARBA00022692"/>
    </source>
</evidence>
<evidence type="ECO:0000256" key="2">
    <source>
        <dbReference type="ARBA" id="ARBA00022448"/>
    </source>
</evidence>
<dbReference type="Gene3D" id="1.10.3720.10">
    <property type="entry name" value="MetI-like"/>
    <property type="match status" value="1"/>
</dbReference>
<name>A0ABY5MJF6_9HYPH</name>
<evidence type="ECO:0000256" key="1">
    <source>
        <dbReference type="ARBA" id="ARBA00004651"/>
    </source>
</evidence>
<dbReference type="RefSeq" id="WP_338529382.1">
    <property type="nucleotide sequence ID" value="NZ_CP030941.1"/>
</dbReference>
<evidence type="ECO:0000313" key="10">
    <source>
        <dbReference type="Proteomes" id="UP001342418"/>
    </source>
</evidence>
<keyword evidence="5 7" id="KW-1133">Transmembrane helix</keyword>
<evidence type="ECO:0000256" key="3">
    <source>
        <dbReference type="ARBA" id="ARBA00022475"/>
    </source>
</evidence>
<feature type="transmembrane region" description="Helical" evidence="7">
    <location>
        <begin position="241"/>
        <end position="261"/>
    </location>
</feature>
<dbReference type="SUPFAM" id="SSF161098">
    <property type="entry name" value="MetI-like"/>
    <property type="match status" value="1"/>
</dbReference>
<dbReference type="InterPro" id="IPR035906">
    <property type="entry name" value="MetI-like_sf"/>
</dbReference>
<evidence type="ECO:0000256" key="6">
    <source>
        <dbReference type="ARBA" id="ARBA00023136"/>
    </source>
</evidence>
<feature type="transmembrane region" description="Helical" evidence="7">
    <location>
        <begin position="12"/>
        <end position="30"/>
    </location>
</feature>
<dbReference type="InterPro" id="IPR000515">
    <property type="entry name" value="MetI-like"/>
</dbReference>
<evidence type="ECO:0000259" key="8">
    <source>
        <dbReference type="PROSITE" id="PS50928"/>
    </source>
</evidence>
<dbReference type="PROSITE" id="PS50928">
    <property type="entry name" value="ABC_TM1"/>
    <property type="match status" value="1"/>
</dbReference>
<feature type="transmembrane region" description="Helical" evidence="7">
    <location>
        <begin position="174"/>
        <end position="194"/>
    </location>
</feature>
<keyword evidence="6 7" id="KW-0472">Membrane</keyword>
<dbReference type="CDD" id="cd06261">
    <property type="entry name" value="TM_PBP2"/>
    <property type="match status" value="1"/>
</dbReference>
<dbReference type="Pfam" id="PF19300">
    <property type="entry name" value="BPD_transp_1_N"/>
    <property type="match status" value="1"/>
</dbReference>
<feature type="transmembrane region" description="Helical" evidence="7">
    <location>
        <begin position="273"/>
        <end position="298"/>
    </location>
</feature>
<keyword evidence="2 7" id="KW-0813">Transport</keyword>